<dbReference type="InterPro" id="IPR007430">
    <property type="entry name" value="VirB8"/>
</dbReference>
<evidence type="ECO:0000259" key="5">
    <source>
        <dbReference type="Pfam" id="PF04335"/>
    </source>
</evidence>
<protein>
    <submittedName>
        <fullName evidence="6">Type IV secretion system protein</fullName>
    </submittedName>
</protein>
<proteinExistence type="predicted"/>
<reference evidence="6" key="1">
    <citation type="submission" date="2021-10" db="EMBL/GenBank/DDBJ databases">
        <title>Collection of gut derived symbiotic bacterial strains cultured from healthy donors.</title>
        <authorList>
            <person name="Lin H."/>
            <person name="Littmann E."/>
            <person name="Claire K."/>
            <person name="Pamer E."/>
        </authorList>
    </citation>
    <scope>NUCLEOTIDE SEQUENCE</scope>
    <source>
        <strain evidence="6">MSK.7.16</strain>
    </source>
</reference>
<keyword evidence="4" id="KW-0472">Membrane</keyword>
<dbReference type="InterPro" id="IPR035658">
    <property type="entry name" value="TrbF"/>
</dbReference>
<dbReference type="EMBL" id="JAJCGD010000048">
    <property type="protein sequence ID" value="MCB6829318.1"/>
    <property type="molecule type" value="Genomic_DNA"/>
</dbReference>
<sequence length="247" mass="27914">MSFIKNLLSKPPIEYSEEDRSNLNPMDKAKKDWDRRVGSVLVQNYNLRRICILLCFVILVETGGLVIQSLKSSVAPYVIEVDSTTGLVKNVGLVQEQKYDIKDAQIKYFLGQFIKNIRELPLDIVIYKQNINTAYAFMTKDAANKMNSILSADENLTQNIGKKTVLTKINTILPISGSENSWQIRWTEETYTLGSNKKNVANMSAIVTIAIKAPKDEATLTINPLGIYIKDFSWDKEASKEIQNQSK</sequence>
<evidence type="ECO:0000313" key="7">
    <source>
        <dbReference type="Proteomes" id="UP001198190"/>
    </source>
</evidence>
<dbReference type="Proteomes" id="UP001198190">
    <property type="component" value="Unassembled WGS sequence"/>
</dbReference>
<keyword evidence="3" id="KW-1133">Transmembrane helix</keyword>
<dbReference type="NCBIfam" id="NF010446">
    <property type="entry name" value="PRK13872.1"/>
    <property type="match status" value="1"/>
</dbReference>
<evidence type="ECO:0000256" key="1">
    <source>
        <dbReference type="ARBA" id="ARBA00004167"/>
    </source>
</evidence>
<accession>A0AAW4U476</accession>
<organism evidence="6 7">
    <name type="scientific">Megamonas funiformis</name>
    <dbReference type="NCBI Taxonomy" id="437897"/>
    <lineage>
        <taxon>Bacteria</taxon>
        <taxon>Bacillati</taxon>
        <taxon>Bacillota</taxon>
        <taxon>Negativicutes</taxon>
        <taxon>Selenomonadales</taxon>
        <taxon>Selenomonadaceae</taxon>
        <taxon>Megamonas</taxon>
    </lineage>
</organism>
<comment type="subcellular location">
    <subcellularLocation>
        <location evidence="1">Membrane</location>
        <topology evidence="1">Single-pass membrane protein</topology>
    </subcellularLocation>
</comment>
<dbReference type="Gene3D" id="3.10.450.230">
    <property type="entry name" value="VirB8 protein"/>
    <property type="match status" value="1"/>
</dbReference>
<dbReference type="AlphaFoldDB" id="A0AAW4U476"/>
<dbReference type="GO" id="GO:0016020">
    <property type="term" value="C:membrane"/>
    <property type="evidence" value="ECO:0007669"/>
    <property type="project" value="UniProtKB-SubCell"/>
</dbReference>
<comment type="caution">
    <text evidence="6">The sequence shown here is derived from an EMBL/GenBank/DDBJ whole genome shotgun (WGS) entry which is preliminary data.</text>
</comment>
<evidence type="ECO:0000313" key="6">
    <source>
        <dbReference type="EMBL" id="MCB6829318.1"/>
    </source>
</evidence>
<keyword evidence="2" id="KW-0812">Transmembrane</keyword>
<evidence type="ECO:0000256" key="3">
    <source>
        <dbReference type="ARBA" id="ARBA00022989"/>
    </source>
</evidence>
<dbReference type="Pfam" id="PF04335">
    <property type="entry name" value="VirB8"/>
    <property type="match status" value="1"/>
</dbReference>
<name>A0AAW4U476_9FIRM</name>
<evidence type="ECO:0000256" key="2">
    <source>
        <dbReference type="ARBA" id="ARBA00022692"/>
    </source>
</evidence>
<dbReference type="InterPro" id="IPR032710">
    <property type="entry name" value="NTF2-like_dom_sf"/>
</dbReference>
<evidence type="ECO:0000256" key="4">
    <source>
        <dbReference type="ARBA" id="ARBA00023136"/>
    </source>
</evidence>
<feature type="domain" description="Bacterial virulence protein VirB8" evidence="5">
    <location>
        <begin position="29"/>
        <end position="237"/>
    </location>
</feature>
<gene>
    <name evidence="6" type="ORF">LIY65_11525</name>
</gene>
<dbReference type="CDD" id="cd16425">
    <property type="entry name" value="TrbF"/>
    <property type="match status" value="1"/>
</dbReference>
<dbReference type="SUPFAM" id="SSF54427">
    <property type="entry name" value="NTF2-like"/>
    <property type="match status" value="1"/>
</dbReference>
<dbReference type="RefSeq" id="WP_227153348.1">
    <property type="nucleotide sequence ID" value="NZ_CAUBDY010000020.1"/>
</dbReference>